<reference evidence="1 2" key="1">
    <citation type="submission" date="2015-04" db="EMBL/GenBank/DDBJ databases">
        <title>Complete genome of flavobacterium.</title>
        <authorList>
            <person name="Kwon Y.M."/>
            <person name="Kim S.-J."/>
        </authorList>
    </citation>
    <scope>NUCLEOTIDE SEQUENCE [LARGE SCALE GENOMIC DNA]</scope>
    <source>
        <strain evidence="1 2">DK169</strain>
    </source>
</reference>
<dbReference type="InterPro" id="IPR011466">
    <property type="entry name" value="DUF1572"/>
</dbReference>
<dbReference type="STRING" id="346185.AAY42_05745"/>
<evidence type="ECO:0000313" key="2">
    <source>
        <dbReference type="Proteomes" id="UP000050827"/>
    </source>
</evidence>
<dbReference type="OrthoDB" id="68731at2"/>
<evidence type="ECO:0008006" key="3">
    <source>
        <dbReference type="Google" id="ProtNLM"/>
    </source>
</evidence>
<dbReference type="PATRIC" id="fig|1547436.3.peg.1193"/>
<dbReference type="RefSeq" id="WP_055393235.1">
    <property type="nucleotide sequence ID" value="NZ_LCTZ01000002.1"/>
</dbReference>
<gene>
    <name evidence="1" type="ORF">AAY42_05745</name>
</gene>
<dbReference type="Proteomes" id="UP000050827">
    <property type="component" value="Unassembled WGS sequence"/>
</dbReference>
<dbReference type="Pfam" id="PF07609">
    <property type="entry name" value="DUF1572"/>
    <property type="match status" value="1"/>
</dbReference>
<accession>A0A0Q1CFC9</accession>
<dbReference type="InterPro" id="IPR034660">
    <property type="entry name" value="DinB/YfiT-like"/>
</dbReference>
<dbReference type="SUPFAM" id="SSF109854">
    <property type="entry name" value="DinB/YfiT-like putative metalloenzymes"/>
    <property type="match status" value="1"/>
</dbReference>
<dbReference type="EMBL" id="LCTZ01000002">
    <property type="protein sequence ID" value="KQC29450.1"/>
    <property type="molecule type" value="Genomic_DNA"/>
</dbReference>
<evidence type="ECO:0000313" key="1">
    <source>
        <dbReference type="EMBL" id="KQC29450.1"/>
    </source>
</evidence>
<keyword evidence="2" id="KW-1185">Reference proteome</keyword>
<sequence length="174" mass="20419">MSFQENYIENIQFEFNRYKVMGDKTFAQLSDEDILWKYSETGNSIAIIVKHMAGNMLSRWTNFLTEDGEKPWRNREVEFEKPYTSKAEMITAWERGWKCLFDALGDIDHSNFDSKIKIRNEEHSIIEAINRQLAHYCSHVGQIVFMGKMIKGTNWISLSIPKGDSEKFNKKMFG</sequence>
<comment type="caution">
    <text evidence="1">The sequence shown here is derived from an EMBL/GenBank/DDBJ whole genome shotgun (WGS) entry which is preliminary data.</text>
</comment>
<dbReference type="Gene3D" id="1.20.120.450">
    <property type="entry name" value="dinb family like domain"/>
    <property type="match status" value="1"/>
</dbReference>
<protein>
    <recommendedName>
        <fullName evidence="3">DUF1572 domain-containing protein</fullName>
    </recommendedName>
</protein>
<name>A0A0Q1CFC9_9FLAO</name>
<proteinExistence type="predicted"/>
<dbReference type="AlphaFoldDB" id="A0A0Q1CFC9"/>
<organism evidence="1 2">
    <name type="scientific">Flagellimonas eckloniae</name>
    <dbReference type="NCBI Taxonomy" id="346185"/>
    <lineage>
        <taxon>Bacteria</taxon>
        <taxon>Pseudomonadati</taxon>
        <taxon>Bacteroidota</taxon>
        <taxon>Flavobacteriia</taxon>
        <taxon>Flavobacteriales</taxon>
        <taxon>Flavobacteriaceae</taxon>
        <taxon>Flagellimonas</taxon>
    </lineage>
</organism>